<proteinExistence type="predicted"/>
<reference evidence="1" key="1">
    <citation type="submission" date="2018-05" db="EMBL/GenBank/DDBJ databases">
        <authorList>
            <person name="Lanie J.A."/>
            <person name="Ng W.-L."/>
            <person name="Kazmierczak K.M."/>
            <person name="Andrzejewski T.M."/>
            <person name="Davidsen T.M."/>
            <person name="Wayne K.J."/>
            <person name="Tettelin H."/>
            <person name="Glass J.I."/>
            <person name="Rusch D."/>
            <person name="Podicherti R."/>
            <person name="Tsui H.-C.T."/>
            <person name="Winkler M.E."/>
        </authorList>
    </citation>
    <scope>NUCLEOTIDE SEQUENCE</scope>
</reference>
<protein>
    <recommendedName>
        <fullName evidence="2">ABM domain-containing protein</fullName>
    </recommendedName>
</protein>
<dbReference type="AlphaFoldDB" id="A0A383BLY7"/>
<gene>
    <name evidence="1" type="ORF">METZ01_LOCUS473677</name>
</gene>
<organism evidence="1">
    <name type="scientific">marine metagenome</name>
    <dbReference type="NCBI Taxonomy" id="408172"/>
    <lineage>
        <taxon>unclassified sequences</taxon>
        <taxon>metagenomes</taxon>
        <taxon>ecological metagenomes</taxon>
    </lineage>
</organism>
<name>A0A383BLY7_9ZZZZ</name>
<sequence length="85" mass="9969">MNLCIVSTYSCTFDDFSALVKESEEAFREFITEYEVVKVNDHKSIMMCHCTDMEAFEAMMTSPEMKEWDKENNCVDIVYSLEKIN</sequence>
<accession>A0A383BLY7</accession>
<dbReference type="EMBL" id="UINC01201471">
    <property type="protein sequence ID" value="SVE20823.1"/>
    <property type="molecule type" value="Genomic_DNA"/>
</dbReference>
<evidence type="ECO:0008006" key="2">
    <source>
        <dbReference type="Google" id="ProtNLM"/>
    </source>
</evidence>
<evidence type="ECO:0000313" key="1">
    <source>
        <dbReference type="EMBL" id="SVE20823.1"/>
    </source>
</evidence>